<evidence type="ECO:0000313" key="3">
    <source>
        <dbReference type="RefSeq" id="XP_048139143.1"/>
    </source>
</evidence>
<dbReference type="Proteomes" id="UP000827889">
    <property type="component" value="Chromosome 7"/>
</dbReference>
<keyword evidence="2" id="KW-1185">Reference proteome</keyword>
<protein>
    <submittedName>
        <fullName evidence="3">Uncharacterized protein LOC125316081</fullName>
    </submittedName>
</protein>
<name>A0ABM3HRB3_9MYRT</name>
<dbReference type="GeneID" id="125316081"/>
<proteinExistence type="predicted"/>
<accession>A0ABM3HRB3</accession>
<organism evidence="2 3">
    <name type="scientific">Rhodamnia argentea</name>
    <dbReference type="NCBI Taxonomy" id="178133"/>
    <lineage>
        <taxon>Eukaryota</taxon>
        <taxon>Viridiplantae</taxon>
        <taxon>Streptophyta</taxon>
        <taxon>Embryophyta</taxon>
        <taxon>Tracheophyta</taxon>
        <taxon>Spermatophyta</taxon>
        <taxon>Magnoliopsida</taxon>
        <taxon>eudicotyledons</taxon>
        <taxon>Gunneridae</taxon>
        <taxon>Pentapetalae</taxon>
        <taxon>rosids</taxon>
        <taxon>malvids</taxon>
        <taxon>Myrtales</taxon>
        <taxon>Myrtaceae</taxon>
        <taxon>Myrtoideae</taxon>
        <taxon>Myrteae</taxon>
        <taxon>Australasian group</taxon>
        <taxon>Rhodamnia</taxon>
    </lineage>
</organism>
<keyword evidence="1" id="KW-0812">Transmembrane</keyword>
<keyword evidence="1" id="KW-1133">Transmembrane helix</keyword>
<feature type="transmembrane region" description="Helical" evidence="1">
    <location>
        <begin position="119"/>
        <end position="143"/>
    </location>
</feature>
<dbReference type="RefSeq" id="XP_048139143.1">
    <property type="nucleotide sequence ID" value="XM_048283186.1"/>
</dbReference>
<evidence type="ECO:0000256" key="1">
    <source>
        <dbReference type="SAM" id="Phobius"/>
    </source>
</evidence>
<evidence type="ECO:0000313" key="2">
    <source>
        <dbReference type="Proteomes" id="UP000827889"/>
    </source>
</evidence>
<keyword evidence="1" id="KW-0472">Membrane</keyword>
<gene>
    <name evidence="3" type="primary">LOC125316081</name>
</gene>
<sequence>MSIKRNQTLSYRWGSEFNSCAIWRTPVMASEMSRASFDHVKLEETGFGAAMFVRRGCAGESKDSCCINIYINSNVQGVSNSILVGSEVRMADPGVSLYFGDIKLANAHKRRRRHQRNKWSFGLVSLAISLLVFALLLLLLLLIL</sequence>
<reference evidence="3" key="1">
    <citation type="submission" date="2025-08" db="UniProtKB">
        <authorList>
            <consortium name="RefSeq"/>
        </authorList>
    </citation>
    <scope>IDENTIFICATION</scope>
    <source>
        <tissue evidence="3">Leaf</tissue>
    </source>
</reference>